<dbReference type="SUPFAM" id="SSF54675">
    <property type="entry name" value="Nicotinate/Quinolinate PRTase N-terminal domain-like"/>
    <property type="match status" value="1"/>
</dbReference>
<keyword evidence="2" id="KW-1185">Reference proteome</keyword>
<reference evidence="1" key="2">
    <citation type="submission" date="2020-09" db="EMBL/GenBank/DDBJ databases">
        <authorList>
            <person name="Sun Q."/>
            <person name="Ohkuma M."/>
        </authorList>
    </citation>
    <scope>NUCLEOTIDE SEQUENCE</scope>
    <source>
        <strain evidence="1">JCM 4714</strain>
    </source>
</reference>
<gene>
    <name evidence="1" type="ORF">GCM10010339_80740</name>
</gene>
<proteinExistence type="predicted"/>
<evidence type="ECO:0000313" key="2">
    <source>
        <dbReference type="Proteomes" id="UP000655443"/>
    </source>
</evidence>
<accession>A0A918YRX1</accession>
<dbReference type="AlphaFoldDB" id="A0A918YRX1"/>
<dbReference type="Proteomes" id="UP000655443">
    <property type="component" value="Unassembled WGS sequence"/>
</dbReference>
<protein>
    <submittedName>
        <fullName evidence="1">Uncharacterized protein</fullName>
    </submittedName>
</protein>
<organism evidence="1 2">
    <name type="scientific">Streptomyces alanosinicus</name>
    <dbReference type="NCBI Taxonomy" id="68171"/>
    <lineage>
        <taxon>Bacteria</taxon>
        <taxon>Bacillati</taxon>
        <taxon>Actinomycetota</taxon>
        <taxon>Actinomycetes</taxon>
        <taxon>Kitasatosporales</taxon>
        <taxon>Streptomycetaceae</taxon>
        <taxon>Streptomyces</taxon>
    </lineage>
</organism>
<dbReference type="Gene3D" id="3.20.140.10">
    <property type="entry name" value="nicotinate phosphoribosyltransferase"/>
    <property type="match status" value="1"/>
</dbReference>
<sequence length="60" mass="6559">MSDVTTTALYEVTMALSCVREDMHAPATLSLFVRDLPPGRGFLVTASLELAPDFLARCRT</sequence>
<evidence type="ECO:0000313" key="1">
    <source>
        <dbReference type="EMBL" id="GHE13516.1"/>
    </source>
</evidence>
<name>A0A918YRX1_9ACTN</name>
<dbReference type="EMBL" id="BMVG01000041">
    <property type="protein sequence ID" value="GHE13516.1"/>
    <property type="molecule type" value="Genomic_DNA"/>
</dbReference>
<reference evidence="1" key="1">
    <citation type="journal article" date="2014" name="Int. J. Syst. Evol. Microbiol.">
        <title>Complete genome sequence of Corynebacterium casei LMG S-19264T (=DSM 44701T), isolated from a smear-ripened cheese.</title>
        <authorList>
            <consortium name="US DOE Joint Genome Institute (JGI-PGF)"/>
            <person name="Walter F."/>
            <person name="Albersmeier A."/>
            <person name="Kalinowski J."/>
            <person name="Ruckert C."/>
        </authorList>
    </citation>
    <scope>NUCLEOTIDE SEQUENCE</scope>
    <source>
        <strain evidence="1">JCM 4714</strain>
    </source>
</reference>
<comment type="caution">
    <text evidence="1">The sequence shown here is derived from an EMBL/GenBank/DDBJ whole genome shotgun (WGS) entry which is preliminary data.</text>
</comment>
<dbReference type="RefSeq" id="WP_373310983.1">
    <property type="nucleotide sequence ID" value="NZ_BMVG01000041.1"/>
</dbReference>